<feature type="domain" description="OmpR/PhoB-type" evidence="7">
    <location>
        <begin position="131"/>
        <end position="231"/>
    </location>
</feature>
<evidence type="ECO:0000256" key="1">
    <source>
        <dbReference type="ARBA" id="ARBA00022553"/>
    </source>
</evidence>
<dbReference type="GO" id="GO:0006355">
    <property type="term" value="P:regulation of DNA-templated transcription"/>
    <property type="evidence" value="ECO:0007669"/>
    <property type="project" value="InterPro"/>
</dbReference>
<dbReference type="Proteomes" id="UP000783796">
    <property type="component" value="Unassembled WGS sequence"/>
</dbReference>
<evidence type="ECO:0000256" key="5">
    <source>
        <dbReference type="PROSITE-ProRule" id="PRU01091"/>
    </source>
</evidence>
<dbReference type="Pfam" id="PF00072">
    <property type="entry name" value="Response_reg"/>
    <property type="match status" value="1"/>
</dbReference>
<dbReference type="SMART" id="SM00862">
    <property type="entry name" value="Trans_reg_C"/>
    <property type="match status" value="1"/>
</dbReference>
<dbReference type="AlphaFoldDB" id="A0A948TE32"/>
<dbReference type="Gene3D" id="3.40.50.2300">
    <property type="match status" value="1"/>
</dbReference>
<dbReference type="GO" id="GO:0032993">
    <property type="term" value="C:protein-DNA complex"/>
    <property type="evidence" value="ECO:0007669"/>
    <property type="project" value="TreeGrafter"/>
</dbReference>
<dbReference type="GO" id="GO:0000156">
    <property type="term" value="F:phosphorelay response regulator activity"/>
    <property type="evidence" value="ECO:0007669"/>
    <property type="project" value="TreeGrafter"/>
</dbReference>
<dbReference type="PANTHER" id="PTHR48111">
    <property type="entry name" value="REGULATOR OF RPOS"/>
    <property type="match status" value="1"/>
</dbReference>
<dbReference type="InterPro" id="IPR039420">
    <property type="entry name" value="WalR-like"/>
</dbReference>
<feature type="DNA-binding region" description="OmpR/PhoB-type" evidence="5">
    <location>
        <begin position="131"/>
        <end position="231"/>
    </location>
</feature>
<gene>
    <name evidence="8" type="ORF">H9777_13250</name>
</gene>
<feature type="domain" description="Response regulatory" evidence="6">
    <location>
        <begin position="3"/>
        <end position="119"/>
    </location>
</feature>
<dbReference type="CDD" id="cd00383">
    <property type="entry name" value="trans_reg_C"/>
    <property type="match status" value="1"/>
</dbReference>
<evidence type="ECO:0000259" key="7">
    <source>
        <dbReference type="PROSITE" id="PS51755"/>
    </source>
</evidence>
<dbReference type="EMBL" id="JAHLFW010000110">
    <property type="protein sequence ID" value="MBU3839244.1"/>
    <property type="molecule type" value="Genomic_DNA"/>
</dbReference>
<sequence>MIKLLLVEDDKNLSYIVQSGLQDIIGGYEVITAFNGKEGLQAWEEHHPDIIISDIDMPVMDGFEMVRHIRETDGDTPILFASALTSPKDVRKGYDIGVNNYVKKPFIPDELDAHLHAILKMKEGSKTRDESGMCKFGKYTLDAGHATLHNNESGNNTTLTAREAQVLQLLAENKGEVVRREVILNRCWDKNDDYFASRSLDVFITKLRKLFENDPQVEIKTVRGVGLMLTVGQ</sequence>
<protein>
    <submittedName>
        <fullName evidence="8">Response regulator transcription factor</fullName>
    </submittedName>
</protein>
<dbReference type="GO" id="GO:0000976">
    <property type="term" value="F:transcription cis-regulatory region binding"/>
    <property type="evidence" value="ECO:0007669"/>
    <property type="project" value="TreeGrafter"/>
</dbReference>
<dbReference type="InterPro" id="IPR001789">
    <property type="entry name" value="Sig_transdc_resp-reg_receiver"/>
</dbReference>
<dbReference type="InterPro" id="IPR036388">
    <property type="entry name" value="WH-like_DNA-bd_sf"/>
</dbReference>
<proteinExistence type="predicted"/>
<dbReference type="InterPro" id="IPR011006">
    <property type="entry name" value="CheY-like_superfamily"/>
</dbReference>
<reference evidence="8" key="1">
    <citation type="journal article" date="2021" name="PeerJ">
        <title>Extensive microbial diversity within the chicken gut microbiome revealed by metagenomics and culture.</title>
        <authorList>
            <person name="Gilroy R."/>
            <person name="Ravi A."/>
            <person name="Getino M."/>
            <person name="Pursley I."/>
            <person name="Horton D.L."/>
            <person name="Alikhan N.F."/>
            <person name="Baker D."/>
            <person name="Gharbi K."/>
            <person name="Hall N."/>
            <person name="Watson M."/>
            <person name="Adriaenssens E.M."/>
            <person name="Foster-Nyarko E."/>
            <person name="Jarju S."/>
            <person name="Secka A."/>
            <person name="Antonio M."/>
            <person name="Oren A."/>
            <person name="Chaudhuri R.R."/>
            <person name="La Ragione R."/>
            <person name="Hildebrand F."/>
            <person name="Pallen M.J."/>
        </authorList>
    </citation>
    <scope>NUCLEOTIDE SEQUENCE</scope>
    <source>
        <strain evidence="8">G4-2901</strain>
    </source>
</reference>
<dbReference type="SUPFAM" id="SSF52172">
    <property type="entry name" value="CheY-like"/>
    <property type="match status" value="1"/>
</dbReference>
<dbReference type="PANTHER" id="PTHR48111:SF40">
    <property type="entry name" value="PHOSPHATE REGULON TRANSCRIPTIONAL REGULATORY PROTEIN PHOB"/>
    <property type="match status" value="1"/>
</dbReference>
<keyword evidence="2" id="KW-0902">Two-component regulatory system</keyword>
<name>A0A948TE32_9BACT</name>
<keyword evidence="1 4" id="KW-0597">Phosphoprotein</keyword>
<dbReference type="Gene3D" id="1.10.10.10">
    <property type="entry name" value="Winged helix-like DNA-binding domain superfamily/Winged helix DNA-binding domain"/>
    <property type="match status" value="1"/>
</dbReference>
<evidence type="ECO:0000313" key="8">
    <source>
        <dbReference type="EMBL" id="MBU3839244.1"/>
    </source>
</evidence>
<dbReference type="PROSITE" id="PS51755">
    <property type="entry name" value="OMPR_PHOB"/>
    <property type="match status" value="1"/>
</dbReference>
<feature type="modified residue" description="4-aspartylphosphate" evidence="4">
    <location>
        <position position="54"/>
    </location>
</feature>
<reference evidence="8" key="2">
    <citation type="submission" date="2021-04" db="EMBL/GenBank/DDBJ databases">
        <authorList>
            <person name="Gilroy R."/>
        </authorList>
    </citation>
    <scope>NUCLEOTIDE SEQUENCE</scope>
    <source>
        <strain evidence="8">G4-2901</strain>
    </source>
</reference>
<organism evidence="8 9">
    <name type="scientific">Candidatus Phocaeicola faecigallinarum</name>
    <dbReference type="NCBI Taxonomy" id="2838732"/>
    <lineage>
        <taxon>Bacteria</taxon>
        <taxon>Pseudomonadati</taxon>
        <taxon>Bacteroidota</taxon>
        <taxon>Bacteroidia</taxon>
        <taxon>Bacteroidales</taxon>
        <taxon>Bacteroidaceae</taxon>
        <taxon>Phocaeicola</taxon>
    </lineage>
</organism>
<dbReference type="SUPFAM" id="SSF46894">
    <property type="entry name" value="C-terminal effector domain of the bipartite response regulators"/>
    <property type="match status" value="1"/>
</dbReference>
<comment type="caution">
    <text evidence="8">The sequence shown here is derived from an EMBL/GenBank/DDBJ whole genome shotgun (WGS) entry which is preliminary data.</text>
</comment>
<dbReference type="CDD" id="cd17574">
    <property type="entry name" value="REC_OmpR"/>
    <property type="match status" value="1"/>
</dbReference>
<dbReference type="SMART" id="SM00448">
    <property type="entry name" value="REC"/>
    <property type="match status" value="1"/>
</dbReference>
<dbReference type="PROSITE" id="PS50110">
    <property type="entry name" value="RESPONSE_REGULATORY"/>
    <property type="match status" value="1"/>
</dbReference>
<dbReference type="GO" id="GO:0005829">
    <property type="term" value="C:cytosol"/>
    <property type="evidence" value="ECO:0007669"/>
    <property type="project" value="TreeGrafter"/>
</dbReference>
<evidence type="ECO:0000256" key="4">
    <source>
        <dbReference type="PROSITE-ProRule" id="PRU00169"/>
    </source>
</evidence>
<dbReference type="Pfam" id="PF00486">
    <property type="entry name" value="Trans_reg_C"/>
    <property type="match status" value="1"/>
</dbReference>
<evidence type="ECO:0000259" key="6">
    <source>
        <dbReference type="PROSITE" id="PS50110"/>
    </source>
</evidence>
<dbReference type="InterPro" id="IPR016032">
    <property type="entry name" value="Sig_transdc_resp-reg_C-effctor"/>
</dbReference>
<accession>A0A948TE32</accession>
<evidence type="ECO:0000313" key="9">
    <source>
        <dbReference type="Proteomes" id="UP000783796"/>
    </source>
</evidence>
<keyword evidence="3 5" id="KW-0238">DNA-binding</keyword>
<evidence type="ECO:0000256" key="3">
    <source>
        <dbReference type="ARBA" id="ARBA00023125"/>
    </source>
</evidence>
<evidence type="ECO:0000256" key="2">
    <source>
        <dbReference type="ARBA" id="ARBA00023012"/>
    </source>
</evidence>
<dbReference type="InterPro" id="IPR001867">
    <property type="entry name" value="OmpR/PhoB-type_DNA-bd"/>
</dbReference>